<gene>
    <name evidence="18" type="primary">mmp17a</name>
</gene>
<comment type="cofactor">
    <cofactor evidence="12">
        <name>Ca(2+)</name>
        <dbReference type="ChEBI" id="CHEBI:29108"/>
    </cofactor>
    <text evidence="12">Can bind about 5 Ca(2+) ions per subunit.</text>
</comment>
<dbReference type="GO" id="GO:0030574">
    <property type="term" value="P:collagen catabolic process"/>
    <property type="evidence" value="ECO:0007669"/>
    <property type="project" value="TreeGrafter"/>
</dbReference>
<feature type="binding site" evidence="11">
    <location>
        <position position="270"/>
    </location>
    <ligand>
        <name>Zn(2+)</name>
        <dbReference type="ChEBI" id="CHEBI:29105"/>
        <label>2</label>
        <note>catalytic</note>
    </ligand>
</feature>
<keyword evidence="16" id="KW-0732">Signal</keyword>
<evidence type="ECO:0000256" key="1">
    <source>
        <dbReference type="ARBA" id="ARBA00010370"/>
    </source>
</evidence>
<feature type="binding site" evidence="12">
    <location>
        <position position="462"/>
    </location>
    <ligand>
        <name>Ca(2+)</name>
        <dbReference type="ChEBI" id="CHEBI:29108"/>
        <label>5</label>
    </ligand>
</feature>
<dbReference type="SMART" id="SM00235">
    <property type="entry name" value="ZnMc"/>
    <property type="match status" value="1"/>
</dbReference>
<evidence type="ECO:0000256" key="13">
    <source>
        <dbReference type="PIRSR" id="PIRSR621190-4"/>
    </source>
</evidence>
<feature type="signal peptide" evidence="16">
    <location>
        <begin position="1"/>
        <end position="16"/>
    </location>
</feature>
<keyword evidence="2" id="KW-0645">Protease</keyword>
<evidence type="ECO:0000256" key="3">
    <source>
        <dbReference type="ARBA" id="ARBA00022723"/>
    </source>
</evidence>
<keyword evidence="5" id="KW-0378">Hydrolase</keyword>
<feature type="binding site" evidence="12">
    <location>
        <position position="414"/>
    </location>
    <ligand>
        <name>Ca(2+)</name>
        <dbReference type="ChEBI" id="CHEBI:29108"/>
        <label>4</label>
    </ligand>
</feature>
<dbReference type="CDD" id="cd04278">
    <property type="entry name" value="ZnMc_MMP"/>
    <property type="match status" value="1"/>
</dbReference>
<dbReference type="PANTHER" id="PTHR10201">
    <property type="entry name" value="MATRIX METALLOPROTEINASE"/>
    <property type="match status" value="1"/>
</dbReference>
<dbReference type="InterPro" id="IPR006026">
    <property type="entry name" value="Peptidase_Metallo"/>
</dbReference>
<feature type="binding site" evidence="12">
    <location>
        <position position="243"/>
    </location>
    <ligand>
        <name>Ca(2+)</name>
        <dbReference type="ChEBI" id="CHEBI:29108"/>
        <label>2</label>
    </ligand>
</feature>
<feature type="repeat" description="Hemopexin" evidence="15">
    <location>
        <begin position="410"/>
        <end position="456"/>
    </location>
</feature>
<dbReference type="EMBL" id="OL711878">
    <property type="protein sequence ID" value="UZH45415.1"/>
    <property type="molecule type" value="mRNA"/>
</dbReference>
<name>A0A9E8IL74_SCAAR</name>
<dbReference type="InterPro" id="IPR002477">
    <property type="entry name" value="Peptidoglycan-bd-like"/>
</dbReference>
<dbReference type="Pfam" id="PF01471">
    <property type="entry name" value="PG_binding_1"/>
    <property type="match status" value="1"/>
</dbReference>
<comment type="cofactor">
    <cofactor evidence="12">
        <name>Zn(2+)</name>
        <dbReference type="ChEBI" id="CHEBI:29105"/>
    </cofactor>
    <text evidence="12">Binds 2 Zn(2+) ions per subunit.</text>
</comment>
<feature type="repeat" description="Hemopexin" evidence="15">
    <location>
        <begin position="361"/>
        <end position="406"/>
    </location>
</feature>
<evidence type="ECO:0000256" key="12">
    <source>
        <dbReference type="PIRSR" id="PIRSR621190-2"/>
    </source>
</evidence>
<dbReference type="GO" id="GO:0008270">
    <property type="term" value="F:zinc ion binding"/>
    <property type="evidence" value="ECO:0007669"/>
    <property type="project" value="InterPro"/>
</dbReference>
<dbReference type="SUPFAM" id="SSF50923">
    <property type="entry name" value="Hemopexin-like domain"/>
    <property type="match status" value="1"/>
</dbReference>
<dbReference type="InterPro" id="IPR001818">
    <property type="entry name" value="Pept_M10_metallopeptidase"/>
</dbReference>
<dbReference type="AlphaFoldDB" id="A0A9E8IL74"/>
<dbReference type="PIRSF" id="PIRSF001191">
    <property type="entry name" value="Peptidase_M10A_matrix"/>
    <property type="match status" value="1"/>
</dbReference>
<feature type="binding site" evidence="12">
    <location>
        <position position="288"/>
    </location>
    <ligand>
        <name>Zn(2+)</name>
        <dbReference type="ChEBI" id="CHEBI:29105"/>
        <label>2</label>
        <note>catalytic</note>
    </ligand>
</feature>
<feature type="binding site" evidence="11">
    <location>
        <position position="274"/>
    </location>
    <ligand>
        <name>Zn(2+)</name>
        <dbReference type="ChEBI" id="CHEBI:29105"/>
        <label>2</label>
        <note>catalytic</note>
    </ligand>
</feature>
<dbReference type="PROSITE" id="PS51642">
    <property type="entry name" value="HEMOPEXIN_2"/>
    <property type="match status" value="4"/>
</dbReference>
<keyword evidence="9" id="KW-0865">Zymogen</keyword>
<dbReference type="SUPFAM" id="SSF47090">
    <property type="entry name" value="PGBD-like"/>
    <property type="match status" value="1"/>
</dbReference>
<evidence type="ECO:0000259" key="17">
    <source>
        <dbReference type="SMART" id="SM00235"/>
    </source>
</evidence>
<feature type="binding site" evidence="12">
    <location>
        <position position="218"/>
    </location>
    <ligand>
        <name>Zn(2+)</name>
        <dbReference type="ChEBI" id="CHEBI:29105"/>
        <label>1</label>
    </ligand>
</feature>
<feature type="binding site" evidence="12">
    <location>
        <position position="247"/>
    </location>
    <ligand>
        <name>Ca(2+)</name>
        <dbReference type="ChEBI" id="CHEBI:29108"/>
        <label>3</label>
    </ligand>
</feature>
<dbReference type="SUPFAM" id="SSF55486">
    <property type="entry name" value="Metalloproteases ('zincins'), catalytic domain"/>
    <property type="match status" value="1"/>
</dbReference>
<keyword evidence="3 11" id="KW-0479">Metal-binding</keyword>
<evidence type="ECO:0000256" key="16">
    <source>
        <dbReference type="SAM" id="SignalP"/>
    </source>
</evidence>
<dbReference type="InterPro" id="IPR024079">
    <property type="entry name" value="MetalloPept_cat_dom_sf"/>
</dbReference>
<dbReference type="FunFam" id="2.110.10.10:FF:000003">
    <property type="entry name" value="Matrix metallopeptidase 17"/>
    <property type="match status" value="1"/>
</dbReference>
<dbReference type="InterPro" id="IPR000585">
    <property type="entry name" value="Hemopexin-like_dom"/>
</dbReference>
<evidence type="ECO:0000256" key="5">
    <source>
        <dbReference type="ARBA" id="ARBA00022801"/>
    </source>
</evidence>
<feature type="binding site" evidence="12">
    <location>
        <position position="250"/>
    </location>
    <ligand>
        <name>Ca(2+)</name>
        <dbReference type="ChEBI" id="CHEBI:29108"/>
        <label>1</label>
    </ligand>
</feature>
<dbReference type="GO" id="GO:0004222">
    <property type="term" value="F:metalloendopeptidase activity"/>
    <property type="evidence" value="ECO:0007669"/>
    <property type="project" value="InterPro"/>
</dbReference>
<protein>
    <submittedName>
        <fullName evidence="18">Matrix metalloproteinase-17a</fullName>
    </submittedName>
</protein>
<accession>A0A9E8IL74</accession>
<feature type="binding site" evidence="12">
    <location>
        <position position="206"/>
    </location>
    <ligand>
        <name>Ca(2+)</name>
        <dbReference type="ChEBI" id="CHEBI:29108"/>
        <label>2</label>
    </ligand>
</feature>
<sequence>MLLLVPILWFLPLIGAAPSLNTEQLDTGVDWLSKFGYLPPPDPVTGQLQTKEALTKAIKAMQKFGGLKETGVFDQATLGLMKTPRCSLPDVSEAEVTMGRRKRGLIPQTNGIKGIYPGGHWQFYAETNVIYMIPEDKMLHHRVVLQFILHSHVKCSWTICHGVRTFPKDSALLGRDTVRALMYYALKVWSDIAPLNFHEVAGSDADIQIDFTKADHNDGYPFDGPGGTVAHAFFPGERFTAGDTHFDDDEAWTFRSPDSHGMDLFAVAVHEFGHAIGLVHTSAIESIMRPYYQGPVGDPLKYDLPYEDKVRVWQLYGVRDSVSHTTRPGNPSQTAEPPVLLDLPENRSTLLLARDAPDRCTSHFDAVAQIRGEAFFFKGKYFWRLTREKHLVSLRPAQIHRFWRGLPPNLDSVDAVYERPGDHKIVFFKGLKYWVFKDNIVEEGYPRPISDFGLPLEGVDAAFVWLHNDKTYFFKNNHYWRYDDHLRRMDLGYPKDSTLWKGLPQNLDDAMRWSDGSSYFFKGKEYWRVPGSDMEVEEGYPHLIAKDWLLCTEMQSDAPDAEPKSTETRGNVHHHPDHAENGYEVCSCTSDSASPLGARPCPSPMWLLPPLWTLSLALHSELL</sequence>
<evidence type="ECO:0000256" key="4">
    <source>
        <dbReference type="ARBA" id="ARBA00022737"/>
    </source>
</evidence>
<dbReference type="InterPro" id="IPR021190">
    <property type="entry name" value="Pept_M10A"/>
</dbReference>
<keyword evidence="8" id="KW-0482">Metalloprotease</keyword>
<evidence type="ECO:0000256" key="15">
    <source>
        <dbReference type="PROSITE-ProRule" id="PRU01011"/>
    </source>
</evidence>
<feature type="binding site" evidence="12">
    <location>
        <position position="216"/>
    </location>
    <ligand>
        <name>Zn(2+)</name>
        <dbReference type="ChEBI" id="CHEBI:29105"/>
        <label>1</label>
    </ligand>
</feature>
<dbReference type="PANTHER" id="PTHR10201:SF330">
    <property type="entry name" value="MATRIX METALLOPROTEINASE-17"/>
    <property type="match status" value="1"/>
</dbReference>
<feature type="chain" id="PRO_5039064045" evidence="16">
    <location>
        <begin position="17"/>
        <end position="623"/>
    </location>
</feature>
<keyword evidence="6 11" id="KW-0862">Zinc</keyword>
<dbReference type="CDD" id="cd00094">
    <property type="entry name" value="HX"/>
    <property type="match status" value="1"/>
</dbReference>
<feature type="binding site" evidence="12">
    <location>
        <position position="250"/>
    </location>
    <ligand>
        <name>Ca(2+)</name>
        <dbReference type="ChEBI" id="CHEBI:29108"/>
        <label>3</label>
    </ligand>
</feature>
<evidence type="ECO:0000256" key="6">
    <source>
        <dbReference type="ARBA" id="ARBA00022833"/>
    </source>
</evidence>
<dbReference type="GO" id="GO:0005615">
    <property type="term" value="C:extracellular space"/>
    <property type="evidence" value="ECO:0007669"/>
    <property type="project" value="TreeGrafter"/>
</dbReference>
<feature type="binding site" evidence="12">
    <location>
        <position position="169"/>
    </location>
    <ligand>
        <name>Ca(2+)</name>
        <dbReference type="ChEBI" id="CHEBI:29108"/>
        <label>1</label>
    </ligand>
</feature>
<evidence type="ECO:0000256" key="2">
    <source>
        <dbReference type="ARBA" id="ARBA00022670"/>
    </source>
</evidence>
<dbReference type="SMART" id="SM00120">
    <property type="entry name" value="HX"/>
    <property type="match status" value="4"/>
</dbReference>
<evidence type="ECO:0000256" key="11">
    <source>
        <dbReference type="PIRSR" id="PIRSR001191-2"/>
    </source>
</evidence>
<feature type="binding site" evidence="12">
    <location>
        <position position="245"/>
    </location>
    <ligand>
        <name>Zn(2+)</name>
        <dbReference type="ChEBI" id="CHEBI:29105"/>
        <label>1</label>
    </ligand>
</feature>
<feature type="binding site" evidence="12">
    <location>
        <position position="508"/>
    </location>
    <ligand>
        <name>Ca(2+)</name>
        <dbReference type="ChEBI" id="CHEBI:29108"/>
        <label>4</label>
    </ligand>
</feature>
<feature type="repeat" description="Hemopexin" evidence="15">
    <location>
        <begin position="457"/>
        <end position="503"/>
    </location>
</feature>
<evidence type="ECO:0000256" key="9">
    <source>
        <dbReference type="ARBA" id="ARBA00023145"/>
    </source>
</evidence>
<feature type="binding site" evidence="12">
    <location>
        <position position="365"/>
    </location>
    <ligand>
        <name>Ca(2+)</name>
        <dbReference type="ChEBI" id="CHEBI:29108"/>
        <label>4</label>
    </ligand>
</feature>
<dbReference type="InterPro" id="IPR036375">
    <property type="entry name" value="Hemopexin-like_dom_sf"/>
</dbReference>
<dbReference type="GO" id="GO:0030198">
    <property type="term" value="P:extracellular matrix organization"/>
    <property type="evidence" value="ECO:0007669"/>
    <property type="project" value="TreeGrafter"/>
</dbReference>
<feature type="binding site" description="in inhibited form" evidence="12">
    <location>
        <position position="86"/>
    </location>
    <ligand>
        <name>Zn(2+)</name>
        <dbReference type="ChEBI" id="CHEBI:29105"/>
        <label>2</label>
        <note>catalytic</note>
    </ligand>
</feature>
<feature type="short sequence motif" description="Cysteine switch" evidence="14">
    <location>
        <begin position="84"/>
        <end position="91"/>
    </location>
</feature>
<feature type="binding site" evidence="12">
    <location>
        <position position="224"/>
    </location>
    <ligand>
        <name>Ca(2+)</name>
        <dbReference type="ChEBI" id="CHEBI:29108"/>
        <label>3</label>
    </ligand>
</feature>
<organism evidence="18">
    <name type="scientific">Scatophagus argus</name>
    <name type="common">Spotted scat</name>
    <name type="synonym">Chaetodon argus</name>
    <dbReference type="NCBI Taxonomy" id="75038"/>
    <lineage>
        <taxon>Eukaryota</taxon>
        <taxon>Metazoa</taxon>
        <taxon>Chordata</taxon>
        <taxon>Craniata</taxon>
        <taxon>Vertebrata</taxon>
        <taxon>Euteleostomi</taxon>
        <taxon>Actinopterygii</taxon>
        <taxon>Neopterygii</taxon>
        <taxon>Teleostei</taxon>
        <taxon>Neoteleostei</taxon>
        <taxon>Acanthomorphata</taxon>
        <taxon>Eupercaria</taxon>
        <taxon>Scatophagidae</taxon>
        <taxon>Scatophagus</taxon>
    </lineage>
</organism>
<feature type="domain" description="Peptidase metallopeptidase" evidence="17">
    <location>
        <begin position="146"/>
        <end position="318"/>
    </location>
</feature>
<dbReference type="GO" id="GO:0006508">
    <property type="term" value="P:proteolysis"/>
    <property type="evidence" value="ECO:0007669"/>
    <property type="project" value="UniProtKB-KW"/>
</dbReference>
<evidence type="ECO:0000256" key="7">
    <source>
        <dbReference type="ARBA" id="ARBA00022837"/>
    </source>
</evidence>
<proteinExistence type="evidence at transcript level"/>
<dbReference type="PRINTS" id="PR00138">
    <property type="entry name" value="MATRIXIN"/>
</dbReference>
<dbReference type="Pfam" id="PF00413">
    <property type="entry name" value="Peptidase_M10"/>
    <property type="match status" value="1"/>
</dbReference>
<feature type="binding site" evidence="12">
    <location>
        <position position="231"/>
    </location>
    <ligand>
        <name>Zn(2+)</name>
        <dbReference type="ChEBI" id="CHEBI:29105"/>
        <label>1</label>
    </ligand>
</feature>
<feature type="active site" evidence="10">
    <location>
        <position position="271"/>
    </location>
</feature>
<feature type="modified residue" description="Phosphotyrosine; by PKDCC" evidence="13">
    <location>
        <position position="445"/>
    </location>
</feature>
<evidence type="ECO:0000313" key="18">
    <source>
        <dbReference type="EMBL" id="UZH45415.1"/>
    </source>
</evidence>
<keyword evidence="7 12" id="KW-0106">Calcium</keyword>
<dbReference type="Gene3D" id="3.40.390.10">
    <property type="entry name" value="Collagenase (Catalytic Domain)"/>
    <property type="match status" value="1"/>
</dbReference>
<feature type="binding site" evidence="11">
    <location>
        <position position="280"/>
    </location>
    <ligand>
        <name>Zn(2+)</name>
        <dbReference type="ChEBI" id="CHEBI:29105"/>
        <label>2</label>
        <note>catalytic</note>
    </ligand>
</feature>
<feature type="repeat" description="Hemopexin" evidence="15">
    <location>
        <begin position="504"/>
        <end position="551"/>
    </location>
</feature>
<reference evidence="18" key="1">
    <citation type="submission" date="2021-12" db="EMBL/GenBank/DDBJ databases">
        <authorList>
            <person name="Renchi Z."/>
        </authorList>
    </citation>
    <scope>NUCLEOTIDE SEQUENCE</scope>
</reference>
<dbReference type="GO" id="GO:0031012">
    <property type="term" value="C:extracellular matrix"/>
    <property type="evidence" value="ECO:0007669"/>
    <property type="project" value="InterPro"/>
</dbReference>
<dbReference type="InterPro" id="IPR036365">
    <property type="entry name" value="PGBD-like_sf"/>
</dbReference>
<comment type="similarity">
    <text evidence="1">Belongs to the peptidase M10A family.</text>
</comment>
<dbReference type="InterPro" id="IPR033739">
    <property type="entry name" value="M10A_MMP"/>
</dbReference>
<dbReference type="InterPro" id="IPR018487">
    <property type="entry name" value="Hemopexin-like_repeat"/>
</dbReference>
<evidence type="ECO:0000256" key="8">
    <source>
        <dbReference type="ARBA" id="ARBA00023049"/>
    </source>
</evidence>
<evidence type="ECO:0000256" key="14">
    <source>
        <dbReference type="PIRSR" id="PIRSR621190-5"/>
    </source>
</evidence>
<feature type="binding site" evidence="12">
    <location>
        <position position="223"/>
    </location>
    <ligand>
        <name>Ca(2+)</name>
        <dbReference type="ChEBI" id="CHEBI:29108"/>
        <label>3</label>
    </ligand>
</feature>
<feature type="binding site" evidence="12">
    <location>
        <position position="248"/>
    </location>
    <ligand>
        <name>Ca(2+)</name>
        <dbReference type="ChEBI" id="CHEBI:29108"/>
        <label>1</label>
    </ligand>
</feature>
<dbReference type="Gene3D" id="2.110.10.10">
    <property type="entry name" value="Hemopexin-like domain"/>
    <property type="match status" value="1"/>
</dbReference>
<dbReference type="Pfam" id="PF00045">
    <property type="entry name" value="Hemopexin"/>
    <property type="match status" value="4"/>
</dbReference>
<evidence type="ECO:0000256" key="10">
    <source>
        <dbReference type="PIRSR" id="PIRSR001191-1"/>
    </source>
</evidence>
<keyword evidence="4" id="KW-0677">Repeat</keyword>